<dbReference type="HOGENOM" id="CLU_451418_0_0_1"/>
<dbReference type="GO" id="GO:0016036">
    <property type="term" value="P:cellular response to phosphate starvation"/>
    <property type="evidence" value="ECO:0007669"/>
    <property type="project" value="TreeGrafter"/>
</dbReference>
<dbReference type="CDD" id="cd14475">
    <property type="entry name" value="SPX_SYG1_like"/>
    <property type="match status" value="1"/>
</dbReference>
<dbReference type="PANTHER" id="PTHR10783">
    <property type="entry name" value="XENOTROPIC AND POLYTROPIC RETROVIRUS RECEPTOR 1-RELATED"/>
    <property type="match status" value="1"/>
</dbReference>
<dbReference type="PANTHER" id="PTHR10783:SF103">
    <property type="entry name" value="SOLUTE CARRIER FAMILY 53 MEMBER 1"/>
    <property type="match status" value="1"/>
</dbReference>
<keyword evidence="4" id="KW-1185">Reference proteome</keyword>
<evidence type="ECO:0000313" key="3">
    <source>
        <dbReference type="EMBL" id="KDN39317.1"/>
    </source>
</evidence>
<dbReference type="GO" id="GO:0006817">
    <property type="term" value="P:phosphate ion transport"/>
    <property type="evidence" value="ECO:0007669"/>
    <property type="project" value="TreeGrafter"/>
</dbReference>
<dbReference type="GeneID" id="25261406"/>
<proteinExistence type="predicted"/>
<dbReference type="InterPro" id="IPR004331">
    <property type="entry name" value="SPX_dom"/>
</dbReference>
<feature type="region of interest" description="Disordered" evidence="1">
    <location>
        <begin position="72"/>
        <end position="155"/>
    </location>
</feature>
<feature type="domain" description="SPX" evidence="2">
    <location>
        <begin position="1"/>
        <end position="569"/>
    </location>
</feature>
<dbReference type="GO" id="GO:0005794">
    <property type="term" value="C:Golgi apparatus"/>
    <property type="evidence" value="ECO:0007669"/>
    <property type="project" value="TreeGrafter"/>
</dbReference>
<evidence type="ECO:0000313" key="4">
    <source>
        <dbReference type="Proteomes" id="UP000027361"/>
    </source>
</evidence>
<dbReference type="GO" id="GO:0005886">
    <property type="term" value="C:plasma membrane"/>
    <property type="evidence" value="ECO:0007669"/>
    <property type="project" value="TreeGrafter"/>
</dbReference>
<feature type="region of interest" description="Disordered" evidence="1">
    <location>
        <begin position="200"/>
        <end position="337"/>
    </location>
</feature>
<dbReference type="STRING" id="1037660.A0A066VC47"/>
<evidence type="ECO:0000259" key="2">
    <source>
        <dbReference type="PROSITE" id="PS51382"/>
    </source>
</evidence>
<dbReference type="PROSITE" id="PS51382">
    <property type="entry name" value="SPX"/>
    <property type="match status" value="1"/>
</dbReference>
<comment type="caution">
    <text evidence="3">The sequence shown here is derived from an EMBL/GenBank/DDBJ whole genome shotgun (WGS) entry which is preliminary data.</text>
</comment>
<feature type="compositionally biased region" description="Basic and acidic residues" evidence="1">
    <location>
        <begin position="253"/>
        <end position="262"/>
    </location>
</feature>
<dbReference type="InParanoid" id="A0A066VC47"/>
<dbReference type="Proteomes" id="UP000027361">
    <property type="component" value="Unassembled WGS sequence"/>
</dbReference>
<dbReference type="EMBL" id="JMSN01000106">
    <property type="protein sequence ID" value="KDN39317.1"/>
    <property type="molecule type" value="Genomic_DNA"/>
</dbReference>
<organism evidence="3 4">
    <name type="scientific">Tilletiaria anomala (strain ATCC 24038 / CBS 436.72 / UBC 951)</name>
    <dbReference type="NCBI Taxonomy" id="1037660"/>
    <lineage>
        <taxon>Eukaryota</taxon>
        <taxon>Fungi</taxon>
        <taxon>Dikarya</taxon>
        <taxon>Basidiomycota</taxon>
        <taxon>Ustilaginomycotina</taxon>
        <taxon>Exobasidiomycetes</taxon>
        <taxon>Georgefischeriales</taxon>
        <taxon>Tilletiariaceae</taxon>
        <taxon>Tilletiaria</taxon>
    </lineage>
</organism>
<protein>
    <submittedName>
        <fullName evidence="3">SPX-domain-containing protein</fullName>
    </submittedName>
</protein>
<reference evidence="3 4" key="1">
    <citation type="submission" date="2014-05" db="EMBL/GenBank/DDBJ databases">
        <title>Draft genome sequence of a rare smut relative, Tilletiaria anomala UBC 951.</title>
        <authorList>
            <consortium name="DOE Joint Genome Institute"/>
            <person name="Toome M."/>
            <person name="Kuo A."/>
            <person name="Henrissat B."/>
            <person name="Lipzen A."/>
            <person name="Tritt A."/>
            <person name="Yoshinaga Y."/>
            <person name="Zane M."/>
            <person name="Barry K."/>
            <person name="Grigoriev I.V."/>
            <person name="Spatafora J.W."/>
            <person name="Aimea M.C."/>
        </authorList>
    </citation>
    <scope>NUCLEOTIDE SEQUENCE [LARGE SCALE GENOMIC DNA]</scope>
    <source>
        <strain evidence="3 4">UBC 951</strain>
    </source>
</reference>
<name>A0A066VC47_TILAU</name>
<dbReference type="GO" id="GO:0000822">
    <property type="term" value="F:inositol hexakisphosphate binding"/>
    <property type="evidence" value="ECO:0007669"/>
    <property type="project" value="TreeGrafter"/>
</dbReference>
<feature type="compositionally biased region" description="Basic and acidic residues" evidence="1">
    <location>
        <begin position="111"/>
        <end position="127"/>
    </location>
</feature>
<dbReference type="Pfam" id="PF03105">
    <property type="entry name" value="SPX"/>
    <property type="match status" value="1"/>
</dbReference>
<evidence type="ECO:0000256" key="1">
    <source>
        <dbReference type="SAM" id="MobiDB-lite"/>
    </source>
</evidence>
<feature type="region of interest" description="Disordered" evidence="1">
    <location>
        <begin position="438"/>
        <end position="473"/>
    </location>
</feature>
<dbReference type="AlphaFoldDB" id="A0A066VC47"/>
<feature type="compositionally biased region" description="Basic and acidic residues" evidence="1">
    <location>
        <begin position="283"/>
        <end position="293"/>
    </location>
</feature>
<accession>A0A066VC47</accession>
<dbReference type="OrthoDB" id="9970435at2759"/>
<gene>
    <name evidence="3" type="ORF">K437DRAFT_12388</name>
</gene>
<dbReference type="RefSeq" id="XP_013240984.1">
    <property type="nucleotide sequence ID" value="XM_013385530.1"/>
</dbReference>
<feature type="compositionally biased region" description="Polar residues" evidence="1">
    <location>
        <begin position="78"/>
        <end position="93"/>
    </location>
</feature>
<sequence>MRFARYLEENAQPEWSRAYLQYRSLKKLIKRVDARHRARLARSNALSRQNSNNSSIGFASARNVTEGLRRRVRGESFSFKQSGRANSENGNTHNQKHREASSVEVDGETGEPAHRDLESGTDWHGDTGAEAGPSRNLSPHGHGAGAEATTGLQPHDKASGIRFASLLQLSRQDAEDDEMDAAADALPPVSLVGTGLHIDPEATAIPLRPRPSRACDRSSPSQATPAPSGGTRPEGHGSSRTPKHSHSTGADSDETRIEEIGRKVTAFVEGNSNGKSRRNGATHADEPTRDDAVHPPTTRNGIPSDDPAIASASVKDRTPKRKDKWDKAKKGQKKASGTNKTFLSIVEDNFDWEERIFFAVLDTELTRIVNFYEERESEYAARFELIAMQLRELSDHRRNFKAREEEERSLLNAVADTAMSKLNNIITVGGAAAAAHGRASQETGAKRRATAGAAAPSSPVPAPAEIDSGARDEGDRRRAIALANIPPDVAARILGDHEASRRENRAAALSQDPERYKYARKKLKTAVLEIYRGLEILKNYGILNRTGFAKILKKAEKTWEVPVADAYFQARVAPSILVTSQRVEMLLKSTEGEFCRTSLTASPQF</sequence>